<dbReference type="Gene3D" id="1.10.530.10">
    <property type="match status" value="1"/>
</dbReference>
<dbReference type="AlphaFoldDB" id="A0A172Y0E3"/>
<evidence type="ECO:0000256" key="1">
    <source>
        <dbReference type="SAM" id="MobiDB-lite"/>
    </source>
</evidence>
<reference evidence="2 3" key="1">
    <citation type="submission" date="2016-04" db="EMBL/GenBank/DDBJ databases">
        <title>Complete Genome Sequence of Chryseobacterium sp. IHBB 10212.</title>
        <authorList>
            <person name="Pal M."/>
            <person name="Swarnkar M.K."/>
            <person name="Kaushal K."/>
            <person name="Chhibber S."/>
            <person name="Singh A.K."/>
            <person name="Gulati A."/>
        </authorList>
    </citation>
    <scope>NUCLEOTIDE SEQUENCE [LARGE SCALE GENOMIC DNA]</scope>
    <source>
        <strain evidence="2 3">IHBB 10212</strain>
    </source>
</reference>
<dbReference type="OrthoDB" id="961266at2"/>
<gene>
    <name evidence="2" type="ORF">A0O34_20410</name>
</gene>
<evidence type="ECO:0000313" key="2">
    <source>
        <dbReference type="EMBL" id="ANF52728.1"/>
    </source>
</evidence>
<feature type="region of interest" description="Disordered" evidence="1">
    <location>
        <begin position="249"/>
        <end position="290"/>
    </location>
</feature>
<sequence>MSQLLIIGDKNPEIGKETKYTISLVNFGGLSNNINVFNPISEIPQWQILVLEHGKWRKTSENTKQGESVSYTFKQSSLSREGIKLVVTKGNDKGELIIKTKRAGQPKILKVDLLDVNYNKVTKPLHYFDTLIAKAQCTDMEGEKLHFTLWEDDALKEGHNKINEINKINPIPISATVKRGKAEARFNMAFYTQASMIANMQLAKGDKSEGKNHEYYVTADYYGKLEASNNINIANPDFSNPIQKAFDLKYPDKTPQKPKVNKRPTPPPPAPKKDTYKTPITPKAKTKAPDPKGKIISVEFVDFLGKPYQNMKFGTQVKAKIISKDMKGKTIKLKIWEDDISDQLVYENNYVLGGDESYATLNLTNEIRKKGDDFKEGSEQEYFLEIEYAGQSVDSEVINVNDSAPKIKVETRVSTSGVKAKKADQKKEEKVCECEARVRAFMRMLRVGEGTGELIKSSVYNKETKKMEEAYISHNFQRGYSTAFGGNKITDFSSHPQKMYGDSSAAGAYQVMRYTWWWMNGEELDDNNKKTGKYVAEHDYIKKYKILDYSPESQDKVCLAIMKAQRPNLIKKVINNNIENSIQSEACFIWASLPEMDDKSHYKFKGKRQPATKLKICIEHYNKFLQEELQGISNLHLKKGFLKEFGYDCCGESVKTSEIISKCKCQKPHYNIAKPELWITQKPSECWAASVEILKNYGVIGGSRANCIIIANQDGKNLSSVNANSGIDYIDSQLKIGKPVVVGLDDNLRQTSYNAHKATDHFFVIVGSGCENGKRYYTFFDVGSKTRDAGTSSNNKMFINENLLIEGKSNGGRHNYTITEVRKNN</sequence>
<dbReference type="InterPro" id="IPR023346">
    <property type="entry name" value="Lysozyme-like_dom_sf"/>
</dbReference>
<organism evidence="2 3">
    <name type="scientific">Chryseobacterium glaciei</name>
    <dbReference type="NCBI Taxonomy" id="1685010"/>
    <lineage>
        <taxon>Bacteria</taxon>
        <taxon>Pseudomonadati</taxon>
        <taxon>Bacteroidota</taxon>
        <taxon>Flavobacteriia</taxon>
        <taxon>Flavobacteriales</taxon>
        <taxon>Weeksellaceae</taxon>
        <taxon>Chryseobacterium group</taxon>
        <taxon>Chryseobacterium</taxon>
    </lineage>
</organism>
<evidence type="ECO:0000313" key="3">
    <source>
        <dbReference type="Proteomes" id="UP000077824"/>
    </source>
</evidence>
<dbReference type="RefSeq" id="WP_066758812.1">
    <property type="nucleotide sequence ID" value="NZ_CP015199.1"/>
</dbReference>
<keyword evidence="3" id="KW-1185">Reference proteome</keyword>
<name>A0A172Y0E3_9FLAO</name>
<dbReference type="KEGG" id="chh:A0O34_20410"/>
<dbReference type="SUPFAM" id="SSF53955">
    <property type="entry name" value="Lysozyme-like"/>
    <property type="match status" value="1"/>
</dbReference>
<protein>
    <submittedName>
        <fullName evidence="2">Uncharacterized protein</fullName>
    </submittedName>
</protein>
<accession>A0A172Y0E3</accession>
<proteinExistence type="predicted"/>
<dbReference type="EMBL" id="CP015199">
    <property type="protein sequence ID" value="ANF52728.1"/>
    <property type="molecule type" value="Genomic_DNA"/>
</dbReference>
<dbReference type="Proteomes" id="UP000077824">
    <property type="component" value="Chromosome"/>
</dbReference>
<dbReference type="STRING" id="1685010.A0O34_20410"/>